<dbReference type="EMBL" id="LT629749">
    <property type="protein sequence ID" value="SDS01554.1"/>
    <property type="molecule type" value="Genomic_DNA"/>
</dbReference>
<dbReference type="Gene3D" id="3.40.50.12780">
    <property type="entry name" value="N-terminal domain of ligase-like"/>
    <property type="match status" value="1"/>
</dbReference>
<dbReference type="AlphaFoldDB" id="A0A1H1NRC4"/>
<reference evidence="1 2" key="1">
    <citation type="submission" date="2016-10" db="EMBL/GenBank/DDBJ databases">
        <authorList>
            <person name="de Groot N.N."/>
        </authorList>
    </citation>
    <scope>NUCLEOTIDE SEQUENCE [LARGE SCALE GENOMIC DNA]</scope>
    <source>
        <strain evidence="1 2">DSM 21741</strain>
    </source>
</reference>
<keyword evidence="1" id="KW-0436">Ligase</keyword>
<sequence length="439" mass="49336">MAPPARFVSFQQRTRQAFPLRLGMRWSLDRMQRRSAEEIVRYQERRLRLLVRLAASRSDFYRDWFAGAGVDPASIRTLADLEKLPLLDRSHLVHRPERFLVYPRLLTWVAHSSGTSGQVVTVHRTPGSSVYELASLQRQWSWFDVPHRPRSLLLRSSDPDPEGAGVLTREIPATRQLLVSSFRLGQEQLPQLVDQIRAFDPQVVEGWPSSITILASLLRERGERLPVRAVITSSEVMTVEQLTLMREVFDGPVVDHYGQTERVVMAGACEAGGYHEFPDYGIVELLPVEGREDRWEIVGTPLHNWGFPLFRYRTGDEVGPRPTAPCPCGRAFPLLGKIDGRVEDSFTAANGRPLPLPSVVLDDLVGLREVQVAQLAPGCFEFRLVPGTGADTSAAEEQARRNVEKYFGPDQTVTFRVMSEIPREGNGKLRAAVRLSAPS</sequence>
<keyword evidence="2" id="KW-1185">Reference proteome</keyword>
<dbReference type="PANTHER" id="PTHR36932">
    <property type="entry name" value="CAPSULAR POLYSACCHARIDE BIOSYNTHESIS PROTEIN"/>
    <property type="match status" value="1"/>
</dbReference>
<dbReference type="RefSeq" id="WP_197677204.1">
    <property type="nucleotide sequence ID" value="NZ_LT629749.1"/>
</dbReference>
<protein>
    <submittedName>
        <fullName evidence="1">Phenylacetate-CoA ligase</fullName>
    </submittedName>
</protein>
<dbReference type="PANTHER" id="PTHR36932:SF1">
    <property type="entry name" value="CAPSULAR POLYSACCHARIDE BIOSYNTHESIS PROTEIN"/>
    <property type="match status" value="1"/>
</dbReference>
<dbReference type="GO" id="GO:0016874">
    <property type="term" value="F:ligase activity"/>
    <property type="evidence" value="ECO:0007669"/>
    <property type="project" value="UniProtKB-KW"/>
</dbReference>
<dbReference type="Proteomes" id="UP000199092">
    <property type="component" value="Chromosome I"/>
</dbReference>
<dbReference type="SUPFAM" id="SSF56801">
    <property type="entry name" value="Acetyl-CoA synthetase-like"/>
    <property type="match status" value="1"/>
</dbReference>
<name>A0A1H1NRC4_9ACTN</name>
<dbReference type="STRING" id="546871.SAMN04488543_0924"/>
<proteinExistence type="predicted"/>
<evidence type="ECO:0000313" key="2">
    <source>
        <dbReference type="Proteomes" id="UP000199092"/>
    </source>
</evidence>
<gene>
    <name evidence="1" type="ORF">SAMN04488543_0924</name>
</gene>
<accession>A0A1H1NRC4</accession>
<evidence type="ECO:0000313" key="1">
    <source>
        <dbReference type="EMBL" id="SDS01554.1"/>
    </source>
</evidence>
<dbReference type="InterPro" id="IPR042099">
    <property type="entry name" value="ANL_N_sf"/>
</dbReference>
<organism evidence="1 2">
    <name type="scientific">Friedmanniella luteola</name>
    <dbReference type="NCBI Taxonomy" id="546871"/>
    <lineage>
        <taxon>Bacteria</taxon>
        <taxon>Bacillati</taxon>
        <taxon>Actinomycetota</taxon>
        <taxon>Actinomycetes</taxon>
        <taxon>Propionibacteriales</taxon>
        <taxon>Nocardioidaceae</taxon>
        <taxon>Friedmanniella</taxon>
    </lineage>
</organism>
<dbReference type="InterPro" id="IPR053158">
    <property type="entry name" value="CapK_Type1_Caps_Biosynth"/>
</dbReference>